<gene>
    <name evidence="1" type="ORF">L6452_08353</name>
</gene>
<organism evidence="1 2">
    <name type="scientific">Arctium lappa</name>
    <name type="common">Greater burdock</name>
    <name type="synonym">Lappa major</name>
    <dbReference type="NCBI Taxonomy" id="4217"/>
    <lineage>
        <taxon>Eukaryota</taxon>
        <taxon>Viridiplantae</taxon>
        <taxon>Streptophyta</taxon>
        <taxon>Embryophyta</taxon>
        <taxon>Tracheophyta</taxon>
        <taxon>Spermatophyta</taxon>
        <taxon>Magnoliopsida</taxon>
        <taxon>eudicotyledons</taxon>
        <taxon>Gunneridae</taxon>
        <taxon>Pentapetalae</taxon>
        <taxon>asterids</taxon>
        <taxon>campanulids</taxon>
        <taxon>Asterales</taxon>
        <taxon>Asteraceae</taxon>
        <taxon>Carduoideae</taxon>
        <taxon>Cardueae</taxon>
        <taxon>Arctiinae</taxon>
        <taxon>Arctium</taxon>
    </lineage>
</organism>
<dbReference type="EMBL" id="CM042049">
    <property type="protein sequence ID" value="KAI3745941.1"/>
    <property type="molecule type" value="Genomic_DNA"/>
</dbReference>
<keyword evidence="2" id="KW-1185">Reference proteome</keyword>
<reference evidence="2" key="1">
    <citation type="journal article" date="2022" name="Mol. Ecol. Resour.">
        <title>The genomes of chicory, endive, great burdock and yacon provide insights into Asteraceae palaeo-polyploidization history and plant inulin production.</title>
        <authorList>
            <person name="Fan W."/>
            <person name="Wang S."/>
            <person name="Wang H."/>
            <person name="Wang A."/>
            <person name="Jiang F."/>
            <person name="Liu H."/>
            <person name="Zhao H."/>
            <person name="Xu D."/>
            <person name="Zhang Y."/>
        </authorList>
    </citation>
    <scope>NUCLEOTIDE SEQUENCE [LARGE SCALE GENOMIC DNA]</scope>
    <source>
        <strain evidence="2">cv. Niubang</strain>
    </source>
</reference>
<sequence length="116" mass="12552">MQILLSLPNPNPTFFAVALDVDHRSRVLLSLNQFCNWCSSRISRIDLGNNGDACSSSNLAGRGGSDQAGKSQLHGPADPNSLRRNPPGSPNYGKSEGFFRSHGRVKQEVAARCNEL</sequence>
<comment type="caution">
    <text evidence="1">The sequence shown here is derived from an EMBL/GenBank/DDBJ whole genome shotgun (WGS) entry which is preliminary data.</text>
</comment>
<evidence type="ECO:0000313" key="2">
    <source>
        <dbReference type="Proteomes" id="UP001055879"/>
    </source>
</evidence>
<evidence type="ECO:0000313" key="1">
    <source>
        <dbReference type="EMBL" id="KAI3745941.1"/>
    </source>
</evidence>
<accession>A0ACB9DHJ1</accession>
<dbReference type="Proteomes" id="UP001055879">
    <property type="component" value="Linkage Group LG03"/>
</dbReference>
<protein>
    <submittedName>
        <fullName evidence="1">Uncharacterized protein</fullName>
    </submittedName>
</protein>
<name>A0ACB9DHJ1_ARCLA</name>
<reference evidence="1 2" key="2">
    <citation type="journal article" date="2022" name="Mol. Ecol. Resour.">
        <title>The genomes of chicory, endive, great burdock and yacon provide insights into Asteraceae paleo-polyploidization history and plant inulin production.</title>
        <authorList>
            <person name="Fan W."/>
            <person name="Wang S."/>
            <person name="Wang H."/>
            <person name="Wang A."/>
            <person name="Jiang F."/>
            <person name="Liu H."/>
            <person name="Zhao H."/>
            <person name="Xu D."/>
            <person name="Zhang Y."/>
        </authorList>
    </citation>
    <scope>NUCLEOTIDE SEQUENCE [LARGE SCALE GENOMIC DNA]</scope>
    <source>
        <strain evidence="2">cv. Niubang</strain>
    </source>
</reference>
<proteinExistence type="predicted"/>